<feature type="coiled-coil region" evidence="1">
    <location>
        <begin position="514"/>
        <end position="563"/>
    </location>
</feature>
<feature type="coiled-coil region" evidence="1">
    <location>
        <begin position="936"/>
        <end position="972"/>
    </location>
</feature>
<dbReference type="Proteomes" id="UP000613740">
    <property type="component" value="Unassembled WGS sequence"/>
</dbReference>
<feature type="compositionally biased region" description="Basic residues" evidence="2">
    <location>
        <begin position="1011"/>
        <end position="1024"/>
    </location>
</feature>
<feature type="region of interest" description="Disordered" evidence="2">
    <location>
        <begin position="794"/>
        <end position="845"/>
    </location>
</feature>
<dbReference type="EMBL" id="JAEHOD010000053">
    <property type="protein sequence ID" value="KAG2435424.1"/>
    <property type="molecule type" value="Genomic_DNA"/>
</dbReference>
<comment type="caution">
    <text evidence="3">The sequence shown here is derived from an EMBL/GenBank/DDBJ whole genome shotgun (WGS) entry which is preliminary data.</text>
</comment>
<feature type="region of interest" description="Disordered" evidence="2">
    <location>
        <begin position="275"/>
        <end position="348"/>
    </location>
</feature>
<evidence type="ECO:0000256" key="2">
    <source>
        <dbReference type="SAM" id="MobiDB-lite"/>
    </source>
</evidence>
<feature type="region of interest" description="Disordered" evidence="2">
    <location>
        <begin position="370"/>
        <end position="425"/>
    </location>
</feature>
<keyword evidence="4" id="KW-1185">Reference proteome</keyword>
<reference evidence="3" key="1">
    <citation type="journal article" date="2020" name="bioRxiv">
        <title>Comparative genomics of Chlamydomonas.</title>
        <authorList>
            <person name="Craig R.J."/>
            <person name="Hasan A.R."/>
            <person name="Ness R.W."/>
            <person name="Keightley P.D."/>
        </authorList>
    </citation>
    <scope>NUCLEOTIDE SEQUENCE</scope>
    <source>
        <strain evidence="3">CCAP 11/173</strain>
    </source>
</reference>
<feature type="region of interest" description="Disordered" evidence="2">
    <location>
        <begin position="1004"/>
        <end position="1024"/>
    </location>
</feature>
<name>A0A835T7W6_9CHLO</name>
<protein>
    <submittedName>
        <fullName evidence="3">Uncharacterized protein</fullName>
    </submittedName>
</protein>
<feature type="compositionally biased region" description="Low complexity" evidence="2">
    <location>
        <begin position="404"/>
        <end position="416"/>
    </location>
</feature>
<feature type="region of interest" description="Disordered" evidence="2">
    <location>
        <begin position="744"/>
        <end position="771"/>
    </location>
</feature>
<evidence type="ECO:0000313" key="3">
    <source>
        <dbReference type="EMBL" id="KAG2435424.1"/>
    </source>
</evidence>
<feature type="compositionally biased region" description="Gly residues" evidence="2">
    <location>
        <begin position="79"/>
        <end position="94"/>
    </location>
</feature>
<feature type="compositionally biased region" description="Gly residues" evidence="2">
    <location>
        <begin position="289"/>
        <end position="298"/>
    </location>
</feature>
<gene>
    <name evidence="3" type="ORF">HYH02_011924</name>
</gene>
<feature type="region of interest" description="Disordered" evidence="2">
    <location>
        <begin position="1"/>
        <end position="36"/>
    </location>
</feature>
<evidence type="ECO:0000256" key="1">
    <source>
        <dbReference type="SAM" id="Coils"/>
    </source>
</evidence>
<proteinExistence type="predicted"/>
<dbReference type="OrthoDB" id="551273at2759"/>
<sequence length="1024" mass="108995">MRRASESEVSRAGRVKFGENRVVDAPVSARRDPAKEDANALLKDFDNRFRSIQDLLQRYQAERTAQTRGTAVPTEDGTRGGGGGAAAGGGGGDPDGGRNAALAAASGRRKMAAQSQSQGQRVSSSGAGGMAVGPAAMMDEESRVRAEMLKPRRVKSAAPGASRALSAKIDFYRAHPELAQRKAERAMAEQLEEQRAAAATAAAAEAKAGAPPPVNFIASNRRSIQPYSLPYSLQMTIESLRDHGIRTLHVRDNPGTSLTGTTFGIGERMPINGPGAARRPASAMPAFGGSAGRAGGSGRPVSGVHAAWTVQHPQHPQHHGQGPGHGHGHGHDQLLPDSTAGAHENGHDMVHDSHISTLFLTAVDLPAPSKRPSATGMSVQGPCSTSGAAPQSPPAGSYHPPVPAAAAAGGAHAGPPLNLPQSPYRAGSGIPASPYGAYSPRTAGGYGNGGGGRGGGPLEGSVLGASSVAAGYGVDSRRLRLVLSSRPASGGSPTRRRDFLAEHATIRAERAAHAAEVRERARALERERRRTISMAAEVRAQQRREEEARQAEAKAAAELQERQRGWTAIVGLCSKLAFIAEQVQEDRRVRNLRALRKEAAVKIATWYKGILLRRRQRELVDLVQRLRRLVMPYVATQKVALRQRCALRLVEFMQYAESSNMAVVGVRRLKHGVELLQTSWRNALLVRNLQRAALYNQLTRLEREIVTVNKRNERNMQLQLMRLGKSVNIIDPDSAIMPSGYGSMHSRAGGGGPSAAHSMRSMMLGGDSTRSGGTASGGVGFAGGWGDWQGNAATASGGVGASQRSMAVGGLPGSPSGLERGGSRSFDRSRLPGGRGGGFPDGAEHDAEDEALAGHTEMVGREAREAVAERHLLAARREHRKLLEKYSSDKAVYLARRPIEEMRQKMLRDAGLHVEPEVRPPVMPRMRLIYPRATLRDLLKEAIQVHAERMARLAEEEEAQRLADEAAAAEAAQFGHGGAQHGGGGGVTWGDNAYHGARGRNMAGLHGSFTHGRRSPSRKMLLHR</sequence>
<feature type="compositionally biased region" description="Polar residues" evidence="2">
    <location>
        <begin position="375"/>
        <end position="389"/>
    </location>
</feature>
<keyword evidence="1" id="KW-0175">Coiled coil</keyword>
<feature type="compositionally biased region" description="Low complexity" evidence="2">
    <location>
        <begin position="112"/>
        <end position="125"/>
    </location>
</feature>
<evidence type="ECO:0000313" key="4">
    <source>
        <dbReference type="Proteomes" id="UP000613740"/>
    </source>
</evidence>
<dbReference type="PROSITE" id="PS50096">
    <property type="entry name" value="IQ"/>
    <property type="match status" value="1"/>
</dbReference>
<organism evidence="3 4">
    <name type="scientific">Chlamydomonas schloesseri</name>
    <dbReference type="NCBI Taxonomy" id="2026947"/>
    <lineage>
        <taxon>Eukaryota</taxon>
        <taxon>Viridiplantae</taxon>
        <taxon>Chlorophyta</taxon>
        <taxon>core chlorophytes</taxon>
        <taxon>Chlorophyceae</taxon>
        <taxon>CS clade</taxon>
        <taxon>Chlamydomonadales</taxon>
        <taxon>Chlamydomonadaceae</taxon>
        <taxon>Chlamydomonas</taxon>
    </lineage>
</organism>
<feature type="region of interest" description="Disordered" evidence="2">
    <location>
        <begin position="62"/>
        <end position="133"/>
    </location>
</feature>
<feature type="compositionally biased region" description="Basic and acidic residues" evidence="2">
    <location>
        <begin position="821"/>
        <end position="830"/>
    </location>
</feature>
<feature type="compositionally biased region" description="Basic and acidic residues" evidence="2">
    <location>
        <begin position="1"/>
        <end position="22"/>
    </location>
</feature>
<accession>A0A835T7W6</accession>
<dbReference type="AlphaFoldDB" id="A0A835T7W6"/>